<reference evidence="3" key="1">
    <citation type="submission" date="2022-03" db="EMBL/GenBank/DDBJ databases">
        <title>A functionally conserved STORR gene fusion in Papaver species that diverged 16.8 million years ago.</title>
        <authorList>
            <person name="Catania T."/>
        </authorList>
    </citation>
    <scope>NUCLEOTIDE SEQUENCE</scope>
    <source>
        <strain evidence="3">S-191538</strain>
    </source>
</reference>
<feature type="domain" description="Neprosin PEP catalytic" evidence="2">
    <location>
        <begin position="148"/>
        <end position="406"/>
    </location>
</feature>
<evidence type="ECO:0000259" key="2">
    <source>
        <dbReference type="PROSITE" id="PS52045"/>
    </source>
</evidence>
<dbReference type="PANTHER" id="PTHR31589">
    <property type="entry name" value="PROTEIN, PUTATIVE (DUF239)-RELATED-RELATED"/>
    <property type="match status" value="1"/>
</dbReference>
<proteinExistence type="predicted"/>
<evidence type="ECO:0000256" key="1">
    <source>
        <dbReference type="SAM" id="SignalP"/>
    </source>
</evidence>
<keyword evidence="1" id="KW-0732">Signal</keyword>
<dbReference type="InterPro" id="IPR053168">
    <property type="entry name" value="Glutamic_endopeptidase"/>
</dbReference>
<organism evidence="3 4">
    <name type="scientific">Papaver nudicaule</name>
    <name type="common">Iceland poppy</name>
    <dbReference type="NCBI Taxonomy" id="74823"/>
    <lineage>
        <taxon>Eukaryota</taxon>
        <taxon>Viridiplantae</taxon>
        <taxon>Streptophyta</taxon>
        <taxon>Embryophyta</taxon>
        <taxon>Tracheophyta</taxon>
        <taxon>Spermatophyta</taxon>
        <taxon>Magnoliopsida</taxon>
        <taxon>Ranunculales</taxon>
        <taxon>Papaveraceae</taxon>
        <taxon>Papaveroideae</taxon>
        <taxon>Papaver</taxon>
    </lineage>
</organism>
<feature type="chain" id="PRO_5041345655" description="Neprosin PEP catalytic domain-containing protein" evidence="1">
    <location>
        <begin position="29"/>
        <end position="406"/>
    </location>
</feature>
<evidence type="ECO:0000313" key="3">
    <source>
        <dbReference type="EMBL" id="MCL7049155.1"/>
    </source>
</evidence>
<protein>
    <recommendedName>
        <fullName evidence="2">Neprosin PEP catalytic domain-containing protein</fullName>
    </recommendedName>
</protein>
<dbReference type="Pfam" id="PF14365">
    <property type="entry name" value="Neprosin_AP"/>
    <property type="match status" value="1"/>
</dbReference>
<name>A0AA42B2M4_PAPNU</name>
<dbReference type="Gene3D" id="3.90.1320.10">
    <property type="entry name" value="Outer-capsid protein sigma 3, large lobe"/>
    <property type="match status" value="1"/>
</dbReference>
<dbReference type="Pfam" id="PF03080">
    <property type="entry name" value="Neprosin"/>
    <property type="match status" value="1"/>
</dbReference>
<keyword evidence="4" id="KW-1185">Reference proteome</keyword>
<accession>A0AA42B2M4</accession>
<comment type="caution">
    <text evidence="3">The sequence shown here is derived from an EMBL/GenBank/DDBJ whole genome shotgun (WGS) entry which is preliminary data.</text>
</comment>
<dbReference type="InterPro" id="IPR025521">
    <property type="entry name" value="Neprosin_propep"/>
</dbReference>
<dbReference type="InterPro" id="IPR004314">
    <property type="entry name" value="Neprosin"/>
</dbReference>
<dbReference type="PROSITE" id="PS52045">
    <property type="entry name" value="NEPROSIN_PEP_CD"/>
    <property type="match status" value="1"/>
</dbReference>
<dbReference type="Proteomes" id="UP001177140">
    <property type="component" value="Unassembled WGS sequence"/>
</dbReference>
<gene>
    <name evidence="3" type="ORF">MKW94_023886</name>
</gene>
<feature type="signal peptide" evidence="1">
    <location>
        <begin position="1"/>
        <end position="28"/>
    </location>
</feature>
<sequence length="406" mass="45662">MSYSNMSFILYFILVSAILISTTNYVDAKRSLSKAEEDDIEKQLKILNKKPVKTIMTKIGDIIDCIDIYKQPAFDHPLLKDHKLQLASSVIPGVIANTNNQSFSIFRGLQKEGCPPGTVPIRRTTRDDLVNAKQFTKKIRPFYANNISSNTNRDYHFVAIEEAIVRRKYYGALSSMSAHDLTVYPGEFSTSQIWIVNGPTNEINAIEFGLIHDPSLFRDSRARLYGSWTVDGHRSTGCQNMLCRGFVQISSTVTFGQEFRPSIYGREAHQNHFMVNLKDGNWWLNVGPYAHAMEPIGYWPGVLFNHLNGSASIVRHGGFVGKTSRGSFPPMGNGHLPQTDDYFKTAFMSQMKYIDEARVWLDIDPRSTEIKKSAPMDCYDIKFAGNLGEYWGMTMVYGGPGGPTCG</sequence>
<dbReference type="AlphaFoldDB" id="A0AA42B2M4"/>
<dbReference type="EMBL" id="JAJJMA010312700">
    <property type="protein sequence ID" value="MCL7049155.1"/>
    <property type="molecule type" value="Genomic_DNA"/>
</dbReference>
<evidence type="ECO:0000313" key="4">
    <source>
        <dbReference type="Proteomes" id="UP001177140"/>
    </source>
</evidence>
<dbReference type="PANTHER" id="PTHR31589:SF110">
    <property type="entry name" value="PROTEIN, PUTATIVE (DUF239)-RELATED"/>
    <property type="match status" value="1"/>
</dbReference>